<dbReference type="InterPro" id="IPR001279">
    <property type="entry name" value="Metallo-B-lactamas"/>
</dbReference>
<dbReference type="SUPFAM" id="SSF56281">
    <property type="entry name" value="Metallo-hydrolase/oxidoreductase"/>
    <property type="match status" value="1"/>
</dbReference>
<dbReference type="PANTHER" id="PTHR43546">
    <property type="entry name" value="UPF0173 METAL-DEPENDENT HYDROLASE MJ1163-RELATED"/>
    <property type="match status" value="1"/>
</dbReference>
<organism evidence="2 3">
    <name type="scientific">Klenkia brasiliensis</name>
    <dbReference type="NCBI Taxonomy" id="333142"/>
    <lineage>
        <taxon>Bacteria</taxon>
        <taxon>Bacillati</taxon>
        <taxon>Actinomycetota</taxon>
        <taxon>Actinomycetes</taxon>
        <taxon>Geodermatophilales</taxon>
        <taxon>Geodermatophilaceae</taxon>
        <taxon>Klenkia</taxon>
    </lineage>
</organism>
<evidence type="ECO:0000313" key="2">
    <source>
        <dbReference type="EMBL" id="SDF66114.1"/>
    </source>
</evidence>
<protein>
    <submittedName>
        <fullName evidence="2">L-ascorbate metabolism protein UlaG, beta-lactamase superfamily</fullName>
    </submittedName>
</protein>
<name>A0A1G7MWJ1_9ACTN</name>
<keyword evidence="3" id="KW-1185">Reference proteome</keyword>
<gene>
    <name evidence="2" type="ORF">SAMN05660324_0808</name>
</gene>
<evidence type="ECO:0000313" key="3">
    <source>
        <dbReference type="Proteomes" id="UP000198863"/>
    </source>
</evidence>
<dbReference type="RefSeq" id="WP_207507539.1">
    <property type="nucleotide sequence ID" value="NZ_FNCF01000001.1"/>
</dbReference>
<dbReference type="Gene3D" id="3.60.15.10">
    <property type="entry name" value="Ribonuclease Z/Hydroxyacylglutathione hydrolase-like"/>
    <property type="match status" value="1"/>
</dbReference>
<dbReference type="AlphaFoldDB" id="A0A1G7MWJ1"/>
<dbReference type="InterPro" id="IPR036866">
    <property type="entry name" value="RibonucZ/Hydroxyglut_hydro"/>
</dbReference>
<dbReference type="PANTHER" id="PTHR43546:SF3">
    <property type="entry name" value="UPF0173 METAL-DEPENDENT HYDROLASE MJ1163"/>
    <property type="match status" value="1"/>
</dbReference>
<dbReference type="EMBL" id="FNCF01000001">
    <property type="protein sequence ID" value="SDF66114.1"/>
    <property type="molecule type" value="Genomic_DNA"/>
</dbReference>
<dbReference type="Pfam" id="PF12706">
    <property type="entry name" value="Lactamase_B_2"/>
    <property type="match status" value="1"/>
</dbReference>
<accession>A0A1G7MWJ1</accession>
<sequence length="253" mass="26123">MSLTFLGHSTVRVELAGRTVLTDPLLTGRVGPLRRVAPPLPASARAGVDLVLLSHLHGDHTHLPSLRLLGRGTRVVVPPGGGDWLRGHGFTRVEELAPGESLTDGGLTVTGVQAVHSGHRWGPRSTRGPDAVAMGHLISGGGRTVYAAGDTDVFPAMTDLAPVDVALLPVWGWGLTLGPGHMDPAGAALACSLLRPDVAVPVHWGTLALPGVAGTRRMRSLLVDPPRRFAADVAAAGLPTRVLVTEPGAAVAL</sequence>
<evidence type="ECO:0000259" key="1">
    <source>
        <dbReference type="Pfam" id="PF12706"/>
    </source>
</evidence>
<dbReference type="InterPro" id="IPR050114">
    <property type="entry name" value="UPF0173_UPF0282_UlaG_hydrolase"/>
</dbReference>
<feature type="domain" description="Metallo-beta-lactamase" evidence="1">
    <location>
        <begin position="18"/>
        <end position="204"/>
    </location>
</feature>
<dbReference type="Proteomes" id="UP000198863">
    <property type="component" value="Unassembled WGS sequence"/>
</dbReference>
<reference evidence="3" key="1">
    <citation type="submission" date="2016-10" db="EMBL/GenBank/DDBJ databases">
        <authorList>
            <person name="Varghese N."/>
            <person name="Submissions S."/>
        </authorList>
    </citation>
    <scope>NUCLEOTIDE SEQUENCE [LARGE SCALE GENOMIC DNA]</scope>
    <source>
        <strain evidence="3">DSM 44526</strain>
    </source>
</reference>
<proteinExistence type="predicted"/>